<dbReference type="GeneID" id="8769898"/>
<organism evidence="1 2">
    <name type="scientific">Methanobrevibacter ruminantium (strain ATCC 35063 / DSM 1093 / JCM 13430 / OCM 146 / M1)</name>
    <name type="common">Methanobacterium ruminantium</name>
    <dbReference type="NCBI Taxonomy" id="634498"/>
    <lineage>
        <taxon>Archaea</taxon>
        <taxon>Methanobacteriati</taxon>
        <taxon>Methanobacteriota</taxon>
        <taxon>Methanomada group</taxon>
        <taxon>Methanobacteria</taxon>
        <taxon>Methanobacteriales</taxon>
        <taxon>Methanobacteriaceae</taxon>
        <taxon>Methanobrevibacter</taxon>
    </lineage>
</organism>
<dbReference type="EMBL" id="CP001719">
    <property type="protein sequence ID" value="ADC46110.1"/>
    <property type="molecule type" value="Genomic_DNA"/>
</dbReference>
<gene>
    <name evidence="1" type="ordered locus">mru_0258</name>
</gene>
<reference evidence="1 2" key="1">
    <citation type="journal article" date="2010" name="PLoS ONE">
        <title>The genome sequence of the rumen methanogen Methanobrevibacter ruminantium reveals new possibilities for controlling ruminant methane emissions.</title>
        <authorList>
            <person name="Leahy S.C."/>
            <person name="Kelly W.J."/>
            <person name="Altermann E."/>
            <person name="Ronimus R.S."/>
            <person name="Yeoman C.J."/>
            <person name="Pacheco D.M."/>
            <person name="Li D."/>
            <person name="Kong Z."/>
            <person name="McTavish S."/>
            <person name="Sang C."/>
            <person name="Lambie S.C."/>
            <person name="Janssen P.H."/>
            <person name="Dey D."/>
            <person name="Attwood G.T."/>
        </authorList>
    </citation>
    <scope>NUCLEOTIDE SEQUENCE [LARGE SCALE GENOMIC DNA]</scope>
    <source>
        <strain evidence="2">ATCC 35063 / DSM 1093 / JCM 13430 / OCM 146 / M1</strain>
    </source>
</reference>
<proteinExistence type="predicted"/>
<dbReference type="PATRIC" id="fig|634498.28.peg.262"/>
<evidence type="ECO:0000313" key="1">
    <source>
        <dbReference type="EMBL" id="ADC46110.1"/>
    </source>
</evidence>
<accession>D3DZT4</accession>
<dbReference type="Proteomes" id="UP000008680">
    <property type="component" value="Chromosome"/>
</dbReference>
<name>D3DZT4_METRM</name>
<dbReference type="AlphaFoldDB" id="D3DZT4"/>
<protein>
    <submittedName>
        <fullName evidence="1">Uncharacterized protein</fullName>
    </submittedName>
</protein>
<sequence length="294" mass="34874">MGMKKVKIESKAKNNMTRNEKLFYKLYDDLYNEDRLILFSTYFNIYDKFIFKKDIIHYVLMNYSENEIIEAMKKIDEIQSEGIDIKTFIPKKYCPKCKKVMDSYGKICPDCGTILIEDEKKIQELQAKDKAYEEYLEKEYNIYLQNSYHNMIQGSYTIKIRTRKPKTETEIVRIPAQTVTSRGKFNSISQHYPSETYTRQKVTRAKYKECRVLFDKEKMILNIDGTATKLYYDEVCELEYPEQEVNELVTLTLHNGTVLTFKIKNGWFASDNEKKARFDAFVKTFIEQGKNLPL</sequence>
<keyword evidence="2" id="KW-1185">Reference proteome</keyword>
<dbReference type="HOGENOM" id="CLU_945319_0_0_2"/>
<dbReference type="KEGG" id="mru:mru_0258"/>
<evidence type="ECO:0000313" key="2">
    <source>
        <dbReference type="Proteomes" id="UP000008680"/>
    </source>
</evidence>
<dbReference type="RefSeq" id="WP_012955066.1">
    <property type="nucleotide sequence ID" value="NC_013790.1"/>
</dbReference>